<sequence>MLKSTMYKSSRFAAILGLAAITGTGAAFIRARHTDHPQVHDKLLDLPSSFLRIQPGMSKDQVVTLVGTPPQKQMNAKFEHKTAAEWEQLRQEVDADAKVRSDPEAPPDPAMIKRSLTLEHRTKELWTYLPNTSVYVLLAFDGDGKLIKMRSDRISNNKITGPPSK</sequence>
<gene>
    <name evidence="1" type="ORF">CCAX7_62770</name>
</gene>
<evidence type="ECO:0000313" key="2">
    <source>
        <dbReference type="Proteomes" id="UP000287394"/>
    </source>
</evidence>
<reference evidence="1 2" key="1">
    <citation type="journal article" date="2019" name="Int. J. Syst. Evol. Microbiol.">
        <title>Capsulimonas corticalis gen. nov., sp. nov., an aerobic capsulated bacterium, of a novel bacterial order, Capsulimonadales ord. nov., of the class Armatimonadia of the phylum Armatimonadetes.</title>
        <authorList>
            <person name="Li J."/>
            <person name="Kudo C."/>
            <person name="Tonouchi A."/>
        </authorList>
    </citation>
    <scope>NUCLEOTIDE SEQUENCE [LARGE SCALE GENOMIC DNA]</scope>
    <source>
        <strain evidence="1 2">AX-7</strain>
    </source>
</reference>
<accession>A0A402CWR4</accession>
<protein>
    <submittedName>
        <fullName evidence="1">Uncharacterized protein</fullName>
    </submittedName>
</protein>
<keyword evidence="2" id="KW-1185">Reference proteome</keyword>
<name>A0A402CWR4_9BACT</name>
<proteinExistence type="predicted"/>
<dbReference type="KEGG" id="ccot:CCAX7_62770"/>
<dbReference type="Proteomes" id="UP000287394">
    <property type="component" value="Chromosome"/>
</dbReference>
<organism evidence="1 2">
    <name type="scientific">Capsulimonas corticalis</name>
    <dbReference type="NCBI Taxonomy" id="2219043"/>
    <lineage>
        <taxon>Bacteria</taxon>
        <taxon>Bacillati</taxon>
        <taxon>Armatimonadota</taxon>
        <taxon>Armatimonadia</taxon>
        <taxon>Capsulimonadales</taxon>
        <taxon>Capsulimonadaceae</taxon>
        <taxon>Capsulimonas</taxon>
    </lineage>
</organism>
<evidence type="ECO:0000313" key="1">
    <source>
        <dbReference type="EMBL" id="BDI34226.1"/>
    </source>
</evidence>
<dbReference type="EMBL" id="AP025739">
    <property type="protein sequence ID" value="BDI34226.1"/>
    <property type="molecule type" value="Genomic_DNA"/>
</dbReference>
<dbReference type="AlphaFoldDB" id="A0A402CWR4"/>